<dbReference type="GO" id="GO:0042054">
    <property type="term" value="F:histone methyltransferase activity"/>
    <property type="evidence" value="ECO:0007669"/>
    <property type="project" value="InterPro"/>
</dbReference>
<evidence type="ECO:0000259" key="10">
    <source>
        <dbReference type="PROSITE" id="PS50868"/>
    </source>
</evidence>
<evidence type="ECO:0000256" key="1">
    <source>
        <dbReference type="ARBA" id="ARBA00004123"/>
    </source>
</evidence>
<dbReference type="InterPro" id="IPR046341">
    <property type="entry name" value="SET_dom_sf"/>
</dbReference>
<dbReference type="GO" id="GO:0005694">
    <property type="term" value="C:chromosome"/>
    <property type="evidence" value="ECO:0007669"/>
    <property type="project" value="UniProtKB-SubCell"/>
</dbReference>
<feature type="region of interest" description="Disordered" evidence="8">
    <location>
        <begin position="292"/>
        <end position="342"/>
    </location>
</feature>
<dbReference type="SMART" id="SM00570">
    <property type="entry name" value="AWS"/>
    <property type="match status" value="1"/>
</dbReference>
<organism evidence="12 13">
    <name type="scientific">Ficus carica</name>
    <name type="common">Common fig</name>
    <dbReference type="NCBI Taxonomy" id="3494"/>
    <lineage>
        <taxon>Eukaryota</taxon>
        <taxon>Viridiplantae</taxon>
        <taxon>Streptophyta</taxon>
        <taxon>Embryophyta</taxon>
        <taxon>Tracheophyta</taxon>
        <taxon>Spermatophyta</taxon>
        <taxon>Magnoliopsida</taxon>
        <taxon>eudicotyledons</taxon>
        <taxon>Gunneridae</taxon>
        <taxon>Pentapetalae</taxon>
        <taxon>rosids</taxon>
        <taxon>fabids</taxon>
        <taxon>Rosales</taxon>
        <taxon>Moraceae</taxon>
        <taxon>Ficeae</taxon>
        <taxon>Ficus</taxon>
    </lineage>
</organism>
<feature type="compositionally biased region" description="Basic and acidic residues" evidence="8">
    <location>
        <begin position="304"/>
        <end position="315"/>
    </location>
</feature>
<dbReference type="FunFam" id="2.170.270.10:FF:000028">
    <property type="entry name" value="Histone-lysine N-methyltransferase"/>
    <property type="match status" value="1"/>
</dbReference>
<dbReference type="SUPFAM" id="SSF82199">
    <property type="entry name" value="SET domain"/>
    <property type="match status" value="1"/>
</dbReference>
<evidence type="ECO:0000256" key="4">
    <source>
        <dbReference type="ARBA" id="ARBA00022603"/>
    </source>
</evidence>
<evidence type="ECO:0000256" key="7">
    <source>
        <dbReference type="ARBA" id="ARBA00023242"/>
    </source>
</evidence>
<sequence>MRPRRPFPVASLQQRTLLKAQASRAKPSQTVAGLPHELLCSDAGESSFPSSPSPLRADRLTDPLFYGKHKKQKEEDIAICECKHDINQPDSACGDSCLNVLTSTECTPGFCPSGFYCKNQRFQKCEYVKTKLFKTENRGWGLLADEDIKAGVAAPKGRAAAFKLGRRKFVIEYCGEVISWKEAKRRSQAYEIKGVRDAFIISLNASESIDATKKGSLASQPNCETRKWNVLGEIRVGIFAKQDIAIGTELSYDYNFEWYGGAKVRCLCGAASCSGFLGAKSRGFQEDTYLWEDDDESGNGTLQQEERTTKVEDRLVASPESDSVADTTDVASSPFPSARGTESSLVINEFAAAEDTTYVTDSVDG</sequence>
<protein>
    <recommendedName>
        <fullName evidence="14">Histone-lysine N-methyltransferase ASHH1</fullName>
    </recommendedName>
</protein>
<dbReference type="Gene3D" id="2.170.270.10">
    <property type="entry name" value="SET domain"/>
    <property type="match status" value="1"/>
</dbReference>
<dbReference type="Proteomes" id="UP001187192">
    <property type="component" value="Unassembled WGS sequence"/>
</dbReference>
<keyword evidence="13" id="KW-1185">Reference proteome</keyword>
<proteinExistence type="predicted"/>
<dbReference type="PANTHER" id="PTHR22884">
    <property type="entry name" value="SET DOMAIN PROTEINS"/>
    <property type="match status" value="1"/>
</dbReference>
<comment type="subcellular location">
    <subcellularLocation>
        <location evidence="2">Chromosome</location>
    </subcellularLocation>
    <subcellularLocation>
        <location evidence="1">Nucleus</location>
    </subcellularLocation>
</comment>
<keyword evidence="4" id="KW-0489">Methyltransferase</keyword>
<keyword evidence="7" id="KW-0539">Nucleus</keyword>
<evidence type="ECO:0000313" key="13">
    <source>
        <dbReference type="Proteomes" id="UP001187192"/>
    </source>
</evidence>
<dbReference type="EMBL" id="BTGU01000028">
    <property type="protein sequence ID" value="GMN48541.1"/>
    <property type="molecule type" value="Genomic_DNA"/>
</dbReference>
<dbReference type="InterPro" id="IPR050777">
    <property type="entry name" value="SET2_Histone-Lys_MeTrsfase"/>
</dbReference>
<evidence type="ECO:0000256" key="8">
    <source>
        <dbReference type="SAM" id="MobiDB-lite"/>
    </source>
</evidence>
<evidence type="ECO:0000259" key="11">
    <source>
        <dbReference type="PROSITE" id="PS51215"/>
    </source>
</evidence>
<accession>A0AA88AR60</accession>
<dbReference type="InterPro" id="IPR006560">
    <property type="entry name" value="AWS_dom"/>
</dbReference>
<evidence type="ECO:0000256" key="3">
    <source>
        <dbReference type="ARBA" id="ARBA00022454"/>
    </source>
</evidence>
<dbReference type="SMART" id="SM00508">
    <property type="entry name" value="PostSET"/>
    <property type="match status" value="1"/>
</dbReference>
<dbReference type="Pfam" id="PF17907">
    <property type="entry name" value="AWS"/>
    <property type="match status" value="1"/>
</dbReference>
<reference evidence="12" key="1">
    <citation type="submission" date="2023-07" db="EMBL/GenBank/DDBJ databases">
        <title>draft genome sequence of fig (Ficus carica).</title>
        <authorList>
            <person name="Takahashi T."/>
            <person name="Nishimura K."/>
        </authorList>
    </citation>
    <scope>NUCLEOTIDE SEQUENCE</scope>
</reference>
<dbReference type="SMART" id="SM00317">
    <property type="entry name" value="SET"/>
    <property type="match status" value="1"/>
</dbReference>
<evidence type="ECO:0000256" key="5">
    <source>
        <dbReference type="ARBA" id="ARBA00022679"/>
    </source>
</evidence>
<evidence type="ECO:0000259" key="9">
    <source>
        <dbReference type="PROSITE" id="PS50280"/>
    </source>
</evidence>
<dbReference type="Pfam" id="PF00856">
    <property type="entry name" value="SET"/>
    <property type="match status" value="1"/>
</dbReference>
<feature type="compositionally biased region" description="Polar residues" evidence="8">
    <location>
        <begin position="320"/>
        <end position="342"/>
    </location>
</feature>
<dbReference type="PROSITE" id="PS50280">
    <property type="entry name" value="SET"/>
    <property type="match status" value="1"/>
</dbReference>
<evidence type="ECO:0000256" key="2">
    <source>
        <dbReference type="ARBA" id="ARBA00004286"/>
    </source>
</evidence>
<feature type="domain" description="Post-SET" evidence="10">
    <location>
        <begin position="262"/>
        <end position="278"/>
    </location>
</feature>
<evidence type="ECO:0000256" key="6">
    <source>
        <dbReference type="ARBA" id="ARBA00022691"/>
    </source>
</evidence>
<name>A0AA88AR60_FICCA</name>
<dbReference type="AlphaFoldDB" id="A0AA88AR60"/>
<feature type="domain" description="SET" evidence="9">
    <location>
        <begin position="128"/>
        <end position="255"/>
    </location>
</feature>
<gene>
    <name evidence="12" type="ORF">TIFTF001_017693</name>
</gene>
<dbReference type="PROSITE" id="PS50868">
    <property type="entry name" value="POST_SET"/>
    <property type="match status" value="1"/>
</dbReference>
<keyword evidence="3" id="KW-0158">Chromosome</keyword>
<dbReference type="InterPro" id="IPR003616">
    <property type="entry name" value="Post-SET_dom"/>
</dbReference>
<comment type="caution">
    <text evidence="12">The sequence shown here is derived from an EMBL/GenBank/DDBJ whole genome shotgun (WGS) entry which is preliminary data.</text>
</comment>
<dbReference type="GO" id="GO:0005634">
    <property type="term" value="C:nucleus"/>
    <property type="evidence" value="ECO:0007669"/>
    <property type="project" value="UniProtKB-SubCell"/>
</dbReference>
<dbReference type="GO" id="GO:0032259">
    <property type="term" value="P:methylation"/>
    <property type="evidence" value="ECO:0007669"/>
    <property type="project" value="UniProtKB-KW"/>
</dbReference>
<dbReference type="PROSITE" id="PS51215">
    <property type="entry name" value="AWS"/>
    <property type="match status" value="1"/>
</dbReference>
<feature type="domain" description="AWS" evidence="11">
    <location>
        <begin position="75"/>
        <end position="126"/>
    </location>
</feature>
<dbReference type="InterPro" id="IPR001214">
    <property type="entry name" value="SET_dom"/>
</dbReference>
<keyword evidence="5" id="KW-0808">Transferase</keyword>
<evidence type="ECO:0008006" key="14">
    <source>
        <dbReference type="Google" id="ProtNLM"/>
    </source>
</evidence>
<keyword evidence="6" id="KW-0949">S-adenosyl-L-methionine</keyword>
<evidence type="ECO:0000313" key="12">
    <source>
        <dbReference type="EMBL" id="GMN48541.1"/>
    </source>
</evidence>